<dbReference type="Gene3D" id="1.10.287.130">
    <property type="match status" value="1"/>
</dbReference>
<dbReference type="EC" id="2.7.13.3" evidence="3"/>
<dbReference type="GO" id="GO:0005886">
    <property type="term" value="C:plasma membrane"/>
    <property type="evidence" value="ECO:0007669"/>
    <property type="project" value="UniProtKB-SubCell"/>
</dbReference>
<evidence type="ECO:0000313" key="14">
    <source>
        <dbReference type="EMBL" id="AFS80859.1"/>
    </source>
</evidence>
<gene>
    <name evidence="14" type="ORF">NKOR_04865</name>
</gene>
<dbReference type="Gene3D" id="6.10.340.10">
    <property type="match status" value="1"/>
</dbReference>
<comment type="catalytic activity">
    <reaction evidence="1">
        <text>ATP + protein L-histidine = ADP + protein N-phospho-L-histidine.</text>
        <dbReference type="EC" id="2.7.13.3"/>
    </reaction>
</comment>
<evidence type="ECO:0000256" key="10">
    <source>
        <dbReference type="ARBA" id="ARBA00023012"/>
    </source>
</evidence>
<dbReference type="CDD" id="cd00082">
    <property type="entry name" value="HisKA"/>
    <property type="match status" value="1"/>
</dbReference>
<dbReference type="GO" id="GO:0000155">
    <property type="term" value="F:phosphorelay sensor kinase activity"/>
    <property type="evidence" value="ECO:0007669"/>
    <property type="project" value="InterPro"/>
</dbReference>
<evidence type="ECO:0000256" key="8">
    <source>
        <dbReference type="ARBA" id="ARBA00022777"/>
    </source>
</evidence>
<evidence type="ECO:0000256" key="12">
    <source>
        <dbReference type="SAM" id="Phobius"/>
    </source>
</evidence>
<dbReference type="PRINTS" id="PR00344">
    <property type="entry name" value="BCTRLSENSOR"/>
</dbReference>
<dbReference type="SMART" id="SM00387">
    <property type="entry name" value="HATPase_c"/>
    <property type="match status" value="1"/>
</dbReference>
<evidence type="ECO:0000256" key="5">
    <source>
        <dbReference type="ARBA" id="ARBA00022553"/>
    </source>
</evidence>
<dbReference type="Gene3D" id="3.30.565.10">
    <property type="entry name" value="Histidine kinase-like ATPase, C-terminal domain"/>
    <property type="match status" value="1"/>
</dbReference>
<evidence type="ECO:0000256" key="6">
    <source>
        <dbReference type="ARBA" id="ARBA00022679"/>
    </source>
</evidence>
<dbReference type="InterPro" id="IPR036097">
    <property type="entry name" value="HisK_dim/P_sf"/>
</dbReference>
<dbReference type="SUPFAM" id="SSF55874">
    <property type="entry name" value="ATPase domain of HSP90 chaperone/DNA topoisomerase II/histidine kinase"/>
    <property type="match status" value="1"/>
</dbReference>
<dbReference type="PANTHER" id="PTHR43711:SF1">
    <property type="entry name" value="HISTIDINE KINASE 1"/>
    <property type="match status" value="1"/>
</dbReference>
<keyword evidence="7" id="KW-0547">Nucleotide-binding</keyword>
<keyword evidence="4" id="KW-1003">Cell membrane</keyword>
<keyword evidence="11 12" id="KW-0472">Membrane</keyword>
<evidence type="ECO:0000256" key="4">
    <source>
        <dbReference type="ARBA" id="ARBA00022475"/>
    </source>
</evidence>
<proteinExistence type="predicted"/>
<dbReference type="STRING" id="1229908.NKOR_04865"/>
<evidence type="ECO:0000256" key="7">
    <source>
        <dbReference type="ARBA" id="ARBA00022741"/>
    </source>
</evidence>
<sequence>MGFLNYITTSDQLMGTIMLVFSGIVSIGVLIGTFYVSRKITKPIEIVIEKMNEFSSTNKVDESFMSHNGIKELHFLHDNFKNMTGMVSDTIKKERKLNKQLQEMDKRKVEFMSMVSHELKTPIMPILGYVQLLKKEELLGKLNSQQLDAVNEIDLAITRLQKLVQDVLTVQKIDLEKLIITNTLIDSEKIVNTVYNAFLPICNIRGIRLEKSISQNHRLFSDPDRINQVFSNLISNAMEFLPKDNAHIEIGARDENNKVLFFVKDNGMGISKEEQKNIFKKFYQIDATSKRKKEGSGLGLAICEGIVKKLGGKIGVKSDIEKGTMFYFTLPKEEIPLQNF</sequence>
<dbReference type="PANTHER" id="PTHR43711">
    <property type="entry name" value="TWO-COMPONENT HISTIDINE KINASE"/>
    <property type="match status" value="1"/>
</dbReference>
<evidence type="ECO:0000256" key="1">
    <source>
        <dbReference type="ARBA" id="ARBA00000085"/>
    </source>
</evidence>
<dbReference type="SMART" id="SM00388">
    <property type="entry name" value="HisKA"/>
    <property type="match status" value="1"/>
</dbReference>
<feature type="transmembrane region" description="Helical" evidence="12">
    <location>
        <begin position="12"/>
        <end position="36"/>
    </location>
</feature>
<dbReference type="SUPFAM" id="SSF47384">
    <property type="entry name" value="Homodimeric domain of signal transducing histidine kinase"/>
    <property type="match status" value="1"/>
</dbReference>
<dbReference type="GO" id="GO:0005524">
    <property type="term" value="F:ATP binding"/>
    <property type="evidence" value="ECO:0007669"/>
    <property type="project" value="UniProtKB-KW"/>
</dbReference>
<keyword evidence="9" id="KW-0067">ATP-binding</keyword>
<dbReference type="PATRIC" id="fig|1229908.8.peg.1057"/>
<name>K0B5Y4_9ARCH</name>
<dbReference type="InterPro" id="IPR036890">
    <property type="entry name" value="HATPase_C_sf"/>
</dbReference>
<comment type="subcellular location">
    <subcellularLocation>
        <location evidence="2">Cell membrane</location>
    </subcellularLocation>
</comment>
<dbReference type="KEGG" id="nkr:NKOR_04865"/>
<protein>
    <recommendedName>
        <fullName evidence="3">histidine kinase</fullName>
        <ecNumber evidence="3">2.7.13.3</ecNumber>
    </recommendedName>
</protein>
<keyword evidence="8 14" id="KW-0418">Kinase</keyword>
<dbReference type="PROSITE" id="PS50109">
    <property type="entry name" value="HIS_KIN"/>
    <property type="match status" value="1"/>
</dbReference>
<evidence type="ECO:0000256" key="2">
    <source>
        <dbReference type="ARBA" id="ARBA00004236"/>
    </source>
</evidence>
<dbReference type="InterPro" id="IPR003594">
    <property type="entry name" value="HATPase_dom"/>
</dbReference>
<evidence type="ECO:0000256" key="9">
    <source>
        <dbReference type="ARBA" id="ARBA00022840"/>
    </source>
</evidence>
<dbReference type="InterPro" id="IPR005467">
    <property type="entry name" value="His_kinase_dom"/>
</dbReference>
<dbReference type="InterPro" id="IPR050736">
    <property type="entry name" value="Sensor_HK_Regulatory"/>
</dbReference>
<dbReference type="HOGENOM" id="CLU_000445_89_3_2"/>
<dbReference type="InterPro" id="IPR004358">
    <property type="entry name" value="Sig_transdc_His_kin-like_C"/>
</dbReference>
<keyword evidence="6" id="KW-0808">Transferase</keyword>
<dbReference type="InterPro" id="IPR003661">
    <property type="entry name" value="HisK_dim/P_dom"/>
</dbReference>
<dbReference type="EMBL" id="CP003842">
    <property type="protein sequence ID" value="AFS80859.1"/>
    <property type="molecule type" value="Genomic_DNA"/>
</dbReference>
<dbReference type="AlphaFoldDB" id="K0B5Y4"/>
<dbReference type="FunFam" id="3.30.565.10:FF:000023">
    <property type="entry name" value="PAS domain-containing sensor histidine kinase"/>
    <property type="match status" value="1"/>
</dbReference>
<dbReference type="Pfam" id="PF00512">
    <property type="entry name" value="HisKA"/>
    <property type="match status" value="1"/>
</dbReference>
<keyword evidence="12" id="KW-0812">Transmembrane</keyword>
<evidence type="ECO:0000259" key="13">
    <source>
        <dbReference type="PROSITE" id="PS50109"/>
    </source>
</evidence>
<keyword evidence="12" id="KW-1133">Transmembrane helix</keyword>
<evidence type="ECO:0000313" key="15">
    <source>
        <dbReference type="Proteomes" id="UP000006101"/>
    </source>
</evidence>
<keyword evidence="10" id="KW-0902">Two-component regulatory system</keyword>
<evidence type="ECO:0000256" key="3">
    <source>
        <dbReference type="ARBA" id="ARBA00012438"/>
    </source>
</evidence>
<feature type="domain" description="Histidine kinase" evidence="13">
    <location>
        <begin position="114"/>
        <end position="334"/>
    </location>
</feature>
<keyword evidence="5" id="KW-0597">Phosphoprotein</keyword>
<evidence type="ECO:0000256" key="11">
    <source>
        <dbReference type="ARBA" id="ARBA00023136"/>
    </source>
</evidence>
<organism evidence="14 15">
    <name type="scientific">Candidatus Nitrosopumilus koreensis AR1</name>
    <dbReference type="NCBI Taxonomy" id="1229908"/>
    <lineage>
        <taxon>Archaea</taxon>
        <taxon>Nitrososphaerota</taxon>
        <taxon>Nitrososphaeria</taxon>
        <taxon>Nitrosopumilales</taxon>
        <taxon>Nitrosopumilaceae</taxon>
        <taxon>Nitrosopumilus</taxon>
    </lineage>
</organism>
<reference evidence="14 15" key="1">
    <citation type="journal article" date="2012" name="J. Bacteriol.">
        <title>Draft Genome Sequence of an Ammonia-Oxidizing Archaeon, "Candidatus Nitrosopumilus koreensis" AR1, from Marine Sediment.</title>
        <authorList>
            <person name="Park S.J."/>
            <person name="Kim J.G."/>
            <person name="Jung M.Y."/>
            <person name="Kim S.J."/>
            <person name="Cha I.T."/>
            <person name="Kwon K."/>
            <person name="Lee J.H."/>
            <person name="Rhee S.K."/>
        </authorList>
    </citation>
    <scope>NUCLEOTIDE SEQUENCE [LARGE SCALE GENOMIC DNA]</scope>
    <source>
        <strain evidence="14 15">AR1</strain>
    </source>
</reference>
<keyword evidence="15" id="KW-1185">Reference proteome</keyword>
<accession>K0B5Y4</accession>
<dbReference type="Proteomes" id="UP000006101">
    <property type="component" value="Chromosome"/>
</dbReference>
<dbReference type="Pfam" id="PF02518">
    <property type="entry name" value="HATPase_c"/>
    <property type="match status" value="1"/>
</dbReference>